<dbReference type="Pfam" id="PF00482">
    <property type="entry name" value="T2SSF"/>
    <property type="match status" value="2"/>
</dbReference>
<evidence type="ECO:0000259" key="8">
    <source>
        <dbReference type="Pfam" id="PF00482"/>
    </source>
</evidence>
<dbReference type="PANTHER" id="PTHR30012:SF0">
    <property type="entry name" value="TYPE II SECRETION SYSTEM PROTEIN F-RELATED"/>
    <property type="match status" value="1"/>
</dbReference>
<feature type="transmembrane region" description="Helical" evidence="7">
    <location>
        <begin position="132"/>
        <end position="156"/>
    </location>
</feature>
<dbReference type="InterPro" id="IPR042094">
    <property type="entry name" value="T2SS_GspF_sf"/>
</dbReference>
<dbReference type="PATRIC" id="fig|388467.6.peg.2793"/>
<dbReference type="STRING" id="388467.A19Y_2847"/>
<reference evidence="9 10" key="1">
    <citation type="journal article" date="2014" name="Appl. Environ. Microbiol.">
        <title>Elucidation of insertion elements encoded on plasmids and in vitro construction of shuttle vectors from the toxic cyanobacterium Planktothrix.</title>
        <authorList>
            <person name="Christiansen G."/>
            <person name="Goesmann A."/>
            <person name="Kurmayer R."/>
        </authorList>
    </citation>
    <scope>NUCLEOTIDE SEQUENCE [LARGE SCALE GENOMIC DNA]</scope>
    <source>
        <strain evidence="9 10">NIVA-CYA 126/8</strain>
    </source>
</reference>
<evidence type="ECO:0000256" key="4">
    <source>
        <dbReference type="ARBA" id="ARBA00022692"/>
    </source>
</evidence>
<evidence type="ECO:0000313" key="9">
    <source>
        <dbReference type="EMBL" id="KEI67713.1"/>
    </source>
</evidence>
<dbReference type="EMBL" id="CM002803">
    <property type="protein sequence ID" value="KEI67713.1"/>
    <property type="molecule type" value="Genomic_DNA"/>
</dbReference>
<keyword evidence="3" id="KW-1003">Cell membrane</keyword>
<feature type="domain" description="Type II secretion system protein GspF" evidence="8">
    <location>
        <begin position="205"/>
        <end position="312"/>
    </location>
</feature>
<feature type="domain" description="Type II secretion system protein GspF" evidence="8">
    <location>
        <begin position="35"/>
        <end position="151"/>
    </location>
</feature>
<accession>A0A073CJ16</accession>
<keyword evidence="4 7" id="KW-0812">Transmembrane</keyword>
<feature type="transmembrane region" description="Helical" evidence="7">
    <location>
        <begin position="294"/>
        <end position="315"/>
    </location>
</feature>
<comment type="similarity">
    <text evidence="2">Belongs to the GSP F family.</text>
</comment>
<dbReference type="HOGENOM" id="CLU_879161_0_0_3"/>
<proteinExistence type="inferred from homology"/>
<protein>
    <submittedName>
        <fullName evidence="9">GspF</fullName>
    </submittedName>
</protein>
<dbReference type="GO" id="GO:0005886">
    <property type="term" value="C:plasma membrane"/>
    <property type="evidence" value="ECO:0007669"/>
    <property type="project" value="UniProtKB-SubCell"/>
</dbReference>
<evidence type="ECO:0000313" key="10">
    <source>
        <dbReference type="Proteomes" id="UP000027395"/>
    </source>
</evidence>
<evidence type="ECO:0000256" key="1">
    <source>
        <dbReference type="ARBA" id="ARBA00004651"/>
    </source>
</evidence>
<keyword evidence="10" id="KW-1185">Reference proteome</keyword>
<dbReference type="eggNOG" id="COG1459">
    <property type="taxonomic scope" value="Bacteria"/>
</dbReference>
<feature type="transmembrane region" description="Helical" evidence="7">
    <location>
        <begin position="162"/>
        <end position="180"/>
    </location>
</feature>
<dbReference type="Gene3D" id="1.20.81.30">
    <property type="entry name" value="Type II secretion system (T2SS), domain F"/>
    <property type="match status" value="2"/>
</dbReference>
<dbReference type="InterPro" id="IPR003004">
    <property type="entry name" value="GspF/PilC"/>
</dbReference>
<name>A0A073CJ16_PLAA1</name>
<evidence type="ECO:0000256" key="5">
    <source>
        <dbReference type="ARBA" id="ARBA00022989"/>
    </source>
</evidence>
<evidence type="ECO:0000256" key="7">
    <source>
        <dbReference type="SAM" id="Phobius"/>
    </source>
</evidence>
<gene>
    <name evidence="9" type="primary">gspF</name>
    <name evidence="9" type="ORF">A19Y_2847</name>
</gene>
<keyword evidence="5 7" id="KW-1133">Transmembrane helix</keyword>
<evidence type="ECO:0000256" key="3">
    <source>
        <dbReference type="ARBA" id="ARBA00022475"/>
    </source>
</evidence>
<comment type="subcellular location">
    <subcellularLocation>
        <location evidence="1">Cell membrane</location>
        <topology evidence="1">Multi-pass membrane protein</topology>
    </subcellularLocation>
</comment>
<dbReference type="PANTHER" id="PTHR30012">
    <property type="entry name" value="GENERAL SECRETION PATHWAY PROTEIN"/>
    <property type="match status" value="1"/>
</dbReference>
<dbReference type="AlphaFoldDB" id="A0A073CJ16"/>
<evidence type="ECO:0000256" key="6">
    <source>
        <dbReference type="ARBA" id="ARBA00023136"/>
    </source>
</evidence>
<evidence type="ECO:0000256" key="2">
    <source>
        <dbReference type="ARBA" id="ARBA00005745"/>
    </source>
</evidence>
<dbReference type="InterPro" id="IPR018076">
    <property type="entry name" value="T2SS_GspF_dom"/>
</dbReference>
<sequence length="324" mass="35557">MILGFLFAKIEHSVQPLPNAVIPSSRMNPREKALFFFQLATLLNSGLTVEQSLTLVGKDSYPQLGRYLNKMTAATSRGADLASALALASRYFDRWTIGLISLGESQGMLPEICYRISEIEERKARHQNLHRSVTIAAIATGISIILLILTLCYLSGLSGRGWFLVLGIFAIIILAIPKILPRLSIIKKISTARMMLYLGELKLPLSCGMSLLAGLELIRSHIPKSEMKATITIALGQIPAEKTLSQSLEGRLPAVALQMLRTGEVTGQLDLALQKLTNYYEEELEQTLRRLQSVLVPATILMAGTVVLLLALQALKSLLILLPK</sequence>
<keyword evidence="6 7" id="KW-0472">Membrane</keyword>
<organism evidence="9 10">
    <name type="scientific">Planktothrix agardhii (strain NIVA-CYA 126/8)</name>
    <dbReference type="NCBI Taxonomy" id="388467"/>
    <lineage>
        <taxon>Bacteria</taxon>
        <taxon>Bacillati</taxon>
        <taxon>Cyanobacteriota</taxon>
        <taxon>Cyanophyceae</taxon>
        <taxon>Oscillatoriophycideae</taxon>
        <taxon>Oscillatoriales</taxon>
        <taxon>Microcoleaceae</taxon>
        <taxon>Planktothrix</taxon>
    </lineage>
</organism>
<dbReference type="Proteomes" id="UP000027395">
    <property type="component" value="Chromosome"/>
</dbReference>